<dbReference type="Gene3D" id="1.20.1280.50">
    <property type="match status" value="1"/>
</dbReference>
<accession>A0A6A2XP57</accession>
<dbReference type="InterPro" id="IPR001810">
    <property type="entry name" value="F-box_dom"/>
</dbReference>
<feature type="domain" description="F-box" evidence="2">
    <location>
        <begin position="1"/>
        <end position="45"/>
    </location>
</feature>
<dbReference type="Pfam" id="PF00646">
    <property type="entry name" value="F-box"/>
    <property type="match status" value="1"/>
</dbReference>
<gene>
    <name evidence="3" type="ORF">F3Y22_tig00112285pilonHSYRG00015</name>
</gene>
<dbReference type="EMBL" id="VEPZ02001542">
    <property type="protein sequence ID" value="KAE8668715.1"/>
    <property type="molecule type" value="Genomic_DNA"/>
</dbReference>
<dbReference type="AlphaFoldDB" id="A0A6A2XP57"/>
<reference evidence="3" key="1">
    <citation type="submission" date="2019-09" db="EMBL/GenBank/DDBJ databases">
        <title>Draft genome information of white flower Hibiscus syriacus.</title>
        <authorList>
            <person name="Kim Y.-M."/>
        </authorList>
    </citation>
    <scope>NUCLEOTIDE SEQUENCE [LARGE SCALE GENOMIC DNA]</scope>
    <source>
        <strain evidence="3">YM2019G1</strain>
    </source>
</reference>
<protein>
    <recommendedName>
        <fullName evidence="2">F-box domain-containing protein</fullName>
    </recommendedName>
</protein>
<comment type="caution">
    <text evidence="3">The sequence shown here is derived from an EMBL/GenBank/DDBJ whole genome shotgun (WGS) entry which is preliminary data.</text>
</comment>
<sequence length="248" mass="28199">MMDRLPQEAVVHILSRLPIISLLNSKMNCRAWRTLIQDPFLISKPQSHMAEADNDPSFILQSNWPNPDQRHFIDLKEAPHSNNSAHALHGAPQTGPVSIETGAFGVRFSSNHKRIQGDPFSVSKKIEKRPPERRSINVDSMGGSDSNDRNPFMEKFRIHFMKKWESKALANGRFQWLSMPNKYTMASYFISFDLETEQFQPGGLRHVFVSSVGCTSGDILLEYERRALAVYDPRCGTFKEFAFPGMPA</sequence>
<organism evidence="3 4">
    <name type="scientific">Hibiscus syriacus</name>
    <name type="common">Rose of Sharon</name>
    <dbReference type="NCBI Taxonomy" id="106335"/>
    <lineage>
        <taxon>Eukaryota</taxon>
        <taxon>Viridiplantae</taxon>
        <taxon>Streptophyta</taxon>
        <taxon>Embryophyta</taxon>
        <taxon>Tracheophyta</taxon>
        <taxon>Spermatophyta</taxon>
        <taxon>Magnoliopsida</taxon>
        <taxon>eudicotyledons</taxon>
        <taxon>Gunneridae</taxon>
        <taxon>Pentapetalae</taxon>
        <taxon>rosids</taxon>
        <taxon>malvids</taxon>
        <taxon>Malvales</taxon>
        <taxon>Malvaceae</taxon>
        <taxon>Malvoideae</taxon>
        <taxon>Hibiscus</taxon>
    </lineage>
</organism>
<evidence type="ECO:0000259" key="2">
    <source>
        <dbReference type="PROSITE" id="PS50181"/>
    </source>
</evidence>
<evidence type="ECO:0000313" key="4">
    <source>
        <dbReference type="Proteomes" id="UP000436088"/>
    </source>
</evidence>
<feature type="compositionally biased region" description="Basic and acidic residues" evidence="1">
    <location>
        <begin position="127"/>
        <end position="136"/>
    </location>
</feature>
<dbReference type="InterPro" id="IPR036047">
    <property type="entry name" value="F-box-like_dom_sf"/>
</dbReference>
<keyword evidence="4" id="KW-1185">Reference proteome</keyword>
<name>A0A6A2XP57_HIBSY</name>
<dbReference type="Proteomes" id="UP000436088">
    <property type="component" value="Unassembled WGS sequence"/>
</dbReference>
<dbReference type="SMART" id="SM00256">
    <property type="entry name" value="FBOX"/>
    <property type="match status" value="1"/>
</dbReference>
<proteinExistence type="predicted"/>
<evidence type="ECO:0000256" key="1">
    <source>
        <dbReference type="SAM" id="MobiDB-lite"/>
    </source>
</evidence>
<dbReference type="SUPFAM" id="SSF81383">
    <property type="entry name" value="F-box domain"/>
    <property type="match status" value="1"/>
</dbReference>
<evidence type="ECO:0000313" key="3">
    <source>
        <dbReference type="EMBL" id="KAE8668715.1"/>
    </source>
</evidence>
<feature type="region of interest" description="Disordered" evidence="1">
    <location>
        <begin position="127"/>
        <end position="147"/>
    </location>
</feature>
<dbReference type="PROSITE" id="PS50181">
    <property type="entry name" value="FBOX"/>
    <property type="match status" value="1"/>
</dbReference>